<feature type="transmembrane region" description="Helical" evidence="13">
    <location>
        <begin position="125"/>
        <end position="145"/>
    </location>
</feature>
<keyword evidence="7 13" id="KW-1133">Transmembrane helix</keyword>
<feature type="transmembrane region" description="Helical" evidence="13">
    <location>
        <begin position="450"/>
        <end position="470"/>
    </location>
</feature>
<dbReference type="AlphaFoldDB" id="A0A523BDY5"/>
<feature type="transmembrane region" description="Helical" evidence="13">
    <location>
        <begin position="294"/>
        <end position="320"/>
    </location>
</feature>
<feature type="transmembrane region" description="Helical" evidence="13">
    <location>
        <begin position="83"/>
        <end position="104"/>
    </location>
</feature>
<feature type="transmembrane region" description="Helical" evidence="13">
    <location>
        <begin position="192"/>
        <end position="213"/>
    </location>
</feature>
<evidence type="ECO:0008006" key="16">
    <source>
        <dbReference type="Google" id="ProtNLM"/>
    </source>
</evidence>
<dbReference type="Proteomes" id="UP000315399">
    <property type="component" value="Unassembled WGS sequence"/>
</dbReference>
<evidence type="ECO:0000256" key="7">
    <source>
        <dbReference type="ARBA" id="ARBA00022989"/>
    </source>
</evidence>
<evidence type="ECO:0000256" key="13">
    <source>
        <dbReference type="SAM" id="Phobius"/>
    </source>
</evidence>
<evidence type="ECO:0000256" key="10">
    <source>
        <dbReference type="ARBA" id="ARBA00023136"/>
    </source>
</evidence>
<evidence type="ECO:0000256" key="9">
    <source>
        <dbReference type="ARBA" id="ARBA00023065"/>
    </source>
</evidence>
<keyword evidence="6" id="KW-0769">Symport</keyword>
<dbReference type="InterPro" id="IPR050277">
    <property type="entry name" value="Sodium:Solute_Symporter"/>
</dbReference>
<dbReference type="InterPro" id="IPR001734">
    <property type="entry name" value="Na/solute_symporter"/>
</dbReference>
<feature type="transmembrane region" description="Helical" evidence="13">
    <location>
        <begin position="165"/>
        <end position="185"/>
    </location>
</feature>
<keyword evidence="4" id="KW-1003">Cell membrane</keyword>
<evidence type="ECO:0000256" key="2">
    <source>
        <dbReference type="ARBA" id="ARBA00006434"/>
    </source>
</evidence>
<dbReference type="Pfam" id="PF00474">
    <property type="entry name" value="SSF"/>
    <property type="match status" value="1"/>
</dbReference>
<feature type="transmembrane region" description="Helical" evidence="13">
    <location>
        <begin position="391"/>
        <end position="410"/>
    </location>
</feature>
<reference evidence="14 15" key="1">
    <citation type="journal article" date="2019" name="Nat. Microbiol.">
        <title>Expanding anaerobic alkane metabolism in the domain of Archaea.</title>
        <authorList>
            <person name="Wang Y."/>
            <person name="Wegener G."/>
            <person name="Hou J."/>
            <person name="Wang F."/>
            <person name="Xiao X."/>
        </authorList>
    </citation>
    <scope>NUCLEOTIDE SEQUENCE [LARGE SCALE GENOMIC DNA]</scope>
    <source>
        <strain evidence="14">WYZ-LMO10</strain>
    </source>
</reference>
<proteinExistence type="inferred from homology"/>
<feature type="transmembrane region" description="Helical" evidence="13">
    <location>
        <begin position="12"/>
        <end position="35"/>
    </location>
</feature>
<evidence type="ECO:0000256" key="12">
    <source>
        <dbReference type="RuleBase" id="RU362091"/>
    </source>
</evidence>
<evidence type="ECO:0000256" key="4">
    <source>
        <dbReference type="ARBA" id="ARBA00022475"/>
    </source>
</evidence>
<keyword evidence="8" id="KW-0915">Sodium</keyword>
<protein>
    <recommendedName>
        <fullName evidence="16">Sodium:solute symporter family protein</fullName>
    </recommendedName>
</protein>
<accession>A0A523BDY5</accession>
<dbReference type="PANTHER" id="PTHR48086:SF3">
    <property type="entry name" value="SODIUM_PROLINE SYMPORTER"/>
    <property type="match status" value="1"/>
</dbReference>
<keyword evidence="10 13" id="KW-0472">Membrane</keyword>
<dbReference type="GO" id="GO:0005886">
    <property type="term" value="C:plasma membrane"/>
    <property type="evidence" value="ECO:0007669"/>
    <property type="project" value="UniProtKB-SubCell"/>
</dbReference>
<evidence type="ECO:0000256" key="11">
    <source>
        <dbReference type="ARBA" id="ARBA00023201"/>
    </source>
</evidence>
<keyword evidence="3" id="KW-0813">Transport</keyword>
<sequence length="518" mass="55278">MMTAIPLPTPESTVAVSVAVSCMLAVSVGIGIYFFRRAKNFDEWMVGHGDIGPIVTGLALTATWLSGWAIFGNAGLGYTYGWSGSWLIGTANLMGLSLCVVLGYRMRRYAALGARTVPEVVRIRFDSRLLQALAGLTMMILLIVYSVGQYKAMASVWRLTTGTDWLWSLALTAVLCGVYLALGGYAGTQFSLALQGGIFMVVGWIFGIASIFWAGGPAKIAEAIATSNFVKPGGATTPVSLAGYTAPISPAFPGYDWIGVTASLFMFLFMATGFPHNIVRFLGLRKTTKREYTLLMVIVALNCVTPLMVGAMGFAARAVWGSDLMTLAPVYGDAAATLVSMALGGPVGGAVFSMAVFAAAVSTLAGMVMIMATNVTRDLIYNLVPKASPRALLLTSRLLIIPFLAIPLWWTYTSPPPILSEFMSGSAVAQAGIFFFVVAVSMYWKRATKVGAIATIIYGMAVALLHPSVYGKFVPPFNHWGIWALTLIFGCGAIYVGLSLLTKPAPEERLAKLFTKQS</sequence>
<evidence type="ECO:0000313" key="14">
    <source>
        <dbReference type="EMBL" id="TDA39159.1"/>
    </source>
</evidence>
<comment type="caution">
    <text evidence="14">The sequence shown here is derived from an EMBL/GenBank/DDBJ whole genome shotgun (WGS) entry which is preliminary data.</text>
</comment>
<comment type="subcellular location">
    <subcellularLocation>
        <location evidence="1">Cell membrane</location>
        <topology evidence="1">Multi-pass membrane protein</topology>
    </subcellularLocation>
</comment>
<dbReference type="PROSITE" id="PS50283">
    <property type="entry name" value="NA_SOLUT_SYMP_3"/>
    <property type="match status" value="1"/>
</dbReference>
<keyword evidence="9" id="KW-0406">Ion transport</keyword>
<dbReference type="GO" id="GO:0015293">
    <property type="term" value="F:symporter activity"/>
    <property type="evidence" value="ECO:0007669"/>
    <property type="project" value="UniProtKB-KW"/>
</dbReference>
<evidence type="ECO:0000256" key="3">
    <source>
        <dbReference type="ARBA" id="ARBA00022448"/>
    </source>
</evidence>
<evidence type="ECO:0000256" key="5">
    <source>
        <dbReference type="ARBA" id="ARBA00022692"/>
    </source>
</evidence>
<dbReference type="EMBL" id="QNVH01000020">
    <property type="protein sequence ID" value="TDA39159.1"/>
    <property type="molecule type" value="Genomic_DNA"/>
</dbReference>
<dbReference type="PANTHER" id="PTHR48086">
    <property type="entry name" value="SODIUM/PROLINE SYMPORTER-RELATED"/>
    <property type="match status" value="1"/>
</dbReference>
<dbReference type="Gene3D" id="1.20.1730.10">
    <property type="entry name" value="Sodium/glucose cotransporter"/>
    <property type="match status" value="1"/>
</dbReference>
<evidence type="ECO:0000256" key="1">
    <source>
        <dbReference type="ARBA" id="ARBA00004651"/>
    </source>
</evidence>
<feature type="transmembrane region" description="Helical" evidence="13">
    <location>
        <begin position="257"/>
        <end position="282"/>
    </location>
</feature>
<keyword evidence="11" id="KW-0739">Sodium transport</keyword>
<comment type="similarity">
    <text evidence="2 12">Belongs to the sodium:solute symporter (SSF) (TC 2.A.21) family.</text>
</comment>
<name>A0A523BDY5_9CREN</name>
<evidence type="ECO:0000313" key="15">
    <source>
        <dbReference type="Proteomes" id="UP000315399"/>
    </source>
</evidence>
<keyword evidence="5 13" id="KW-0812">Transmembrane</keyword>
<gene>
    <name evidence="14" type="ORF">DSO08_02895</name>
</gene>
<evidence type="ECO:0000256" key="8">
    <source>
        <dbReference type="ARBA" id="ARBA00023053"/>
    </source>
</evidence>
<feature type="transmembrane region" description="Helical" evidence="13">
    <location>
        <begin position="51"/>
        <end position="71"/>
    </location>
</feature>
<dbReference type="CDD" id="cd10322">
    <property type="entry name" value="SLC5sbd"/>
    <property type="match status" value="1"/>
</dbReference>
<organism evidence="14 15">
    <name type="scientific">Thermoproteota archaeon</name>
    <dbReference type="NCBI Taxonomy" id="2056631"/>
    <lineage>
        <taxon>Archaea</taxon>
        <taxon>Thermoproteota</taxon>
    </lineage>
</organism>
<feature type="transmembrane region" description="Helical" evidence="13">
    <location>
        <begin position="482"/>
        <end position="502"/>
    </location>
</feature>
<evidence type="ECO:0000256" key="6">
    <source>
        <dbReference type="ARBA" id="ARBA00022847"/>
    </source>
</evidence>
<feature type="transmembrane region" description="Helical" evidence="13">
    <location>
        <begin position="422"/>
        <end position="443"/>
    </location>
</feature>
<feature type="transmembrane region" description="Helical" evidence="13">
    <location>
        <begin position="347"/>
        <end position="370"/>
    </location>
</feature>
<dbReference type="InterPro" id="IPR038377">
    <property type="entry name" value="Na/Glc_symporter_sf"/>
</dbReference>
<dbReference type="GO" id="GO:0006814">
    <property type="term" value="P:sodium ion transport"/>
    <property type="evidence" value="ECO:0007669"/>
    <property type="project" value="UniProtKB-KW"/>
</dbReference>